<feature type="chain" id="PRO_5046873302" evidence="1">
    <location>
        <begin position="24"/>
        <end position="59"/>
    </location>
</feature>
<protein>
    <submittedName>
        <fullName evidence="2">Uncharacterized protein</fullName>
    </submittedName>
</protein>
<evidence type="ECO:0000256" key="1">
    <source>
        <dbReference type="SAM" id="SignalP"/>
    </source>
</evidence>
<gene>
    <name evidence="2" type="ORF">ACFSQT_11480</name>
</gene>
<evidence type="ECO:0000313" key="2">
    <source>
        <dbReference type="EMBL" id="MFD2053689.1"/>
    </source>
</evidence>
<accession>A0ABW4WAL7</accession>
<reference evidence="3" key="1">
    <citation type="journal article" date="2019" name="Int. J. Syst. Evol. Microbiol.">
        <title>The Global Catalogue of Microorganisms (GCM) 10K type strain sequencing project: providing services to taxonomists for standard genome sequencing and annotation.</title>
        <authorList>
            <consortium name="The Broad Institute Genomics Platform"/>
            <consortium name="The Broad Institute Genome Sequencing Center for Infectious Disease"/>
            <person name="Wu L."/>
            <person name="Ma J."/>
        </authorList>
    </citation>
    <scope>NUCLEOTIDE SEQUENCE [LARGE SCALE GENOMIC DNA]</scope>
    <source>
        <strain evidence="3">CGMCC 1.16226</strain>
    </source>
</reference>
<dbReference type="RefSeq" id="WP_379018585.1">
    <property type="nucleotide sequence ID" value="NZ_JBHUGY010000019.1"/>
</dbReference>
<organism evidence="2 3">
    <name type="scientific">Mesorhizobium calcicola</name>
    <dbReference type="NCBI Taxonomy" id="1300310"/>
    <lineage>
        <taxon>Bacteria</taxon>
        <taxon>Pseudomonadati</taxon>
        <taxon>Pseudomonadota</taxon>
        <taxon>Alphaproteobacteria</taxon>
        <taxon>Hyphomicrobiales</taxon>
        <taxon>Phyllobacteriaceae</taxon>
        <taxon>Mesorhizobium</taxon>
    </lineage>
</organism>
<evidence type="ECO:0000313" key="3">
    <source>
        <dbReference type="Proteomes" id="UP001597349"/>
    </source>
</evidence>
<dbReference type="Proteomes" id="UP001597349">
    <property type="component" value="Unassembled WGS sequence"/>
</dbReference>
<comment type="caution">
    <text evidence="2">The sequence shown here is derived from an EMBL/GenBank/DDBJ whole genome shotgun (WGS) entry which is preliminary data.</text>
</comment>
<sequence length="59" mass="6110">MHKVAFFLAGAFAATGVPLAACADPIIINVAYSSGAYTNVMTESARQFEAASRRQGSDG</sequence>
<feature type="signal peptide" evidence="1">
    <location>
        <begin position="1"/>
        <end position="23"/>
    </location>
</feature>
<dbReference type="EMBL" id="JBHUGY010000019">
    <property type="protein sequence ID" value="MFD2053689.1"/>
    <property type="molecule type" value="Genomic_DNA"/>
</dbReference>
<proteinExistence type="predicted"/>
<keyword evidence="1" id="KW-0732">Signal</keyword>
<keyword evidence="3" id="KW-1185">Reference proteome</keyword>
<name>A0ABW4WAL7_9HYPH</name>